<feature type="signal peptide" evidence="1">
    <location>
        <begin position="1"/>
        <end position="20"/>
    </location>
</feature>
<reference evidence="3 4" key="1">
    <citation type="submission" date="2018-12" db="EMBL/GenBank/DDBJ databases">
        <authorList>
            <person name="Feng G."/>
            <person name="Zhu H."/>
        </authorList>
    </citation>
    <scope>NUCLEOTIDE SEQUENCE [LARGE SCALE GENOMIC DNA]</scope>
    <source>
        <strain evidence="3 4">9PBR-2</strain>
    </source>
</reference>
<dbReference type="Pfam" id="PF11396">
    <property type="entry name" value="PepSY_like"/>
    <property type="match status" value="1"/>
</dbReference>
<evidence type="ECO:0000313" key="4">
    <source>
        <dbReference type="Proteomes" id="UP000280066"/>
    </source>
</evidence>
<proteinExistence type="predicted"/>
<protein>
    <recommendedName>
        <fullName evidence="2">Putative beta-lactamase-inhibitor-like PepSY-like domain-containing protein</fullName>
    </recommendedName>
</protein>
<comment type="caution">
    <text evidence="3">The sequence shown here is derived from an EMBL/GenBank/DDBJ whole genome shotgun (WGS) entry which is preliminary data.</text>
</comment>
<gene>
    <name evidence="3" type="ORF">EI290_13655</name>
</gene>
<dbReference type="AlphaFoldDB" id="A0A428JEL7"/>
<dbReference type="SUPFAM" id="SSF160574">
    <property type="entry name" value="BT0923-like"/>
    <property type="match status" value="1"/>
</dbReference>
<dbReference type="InterPro" id="IPR021533">
    <property type="entry name" value="PepSY-like"/>
</dbReference>
<evidence type="ECO:0000313" key="3">
    <source>
        <dbReference type="EMBL" id="RSK31064.1"/>
    </source>
</evidence>
<dbReference type="EMBL" id="RWIS01000009">
    <property type="protein sequence ID" value="RSK31064.1"/>
    <property type="molecule type" value="Genomic_DNA"/>
</dbReference>
<keyword evidence="1" id="KW-0732">Signal</keyword>
<keyword evidence="4" id="KW-1185">Reference proteome</keyword>
<name>A0A428JEL7_9BACT</name>
<evidence type="ECO:0000259" key="2">
    <source>
        <dbReference type="Pfam" id="PF11396"/>
    </source>
</evidence>
<dbReference type="Proteomes" id="UP000280066">
    <property type="component" value="Unassembled WGS sequence"/>
</dbReference>
<evidence type="ECO:0000256" key="1">
    <source>
        <dbReference type="SAM" id="SignalP"/>
    </source>
</evidence>
<feature type="chain" id="PRO_5019096038" description="Putative beta-lactamase-inhibitor-like PepSY-like domain-containing protein" evidence="1">
    <location>
        <begin position="21"/>
        <end position="145"/>
    </location>
</feature>
<feature type="domain" description="Putative beta-lactamase-inhibitor-like PepSY-like" evidence="2">
    <location>
        <begin position="54"/>
        <end position="140"/>
    </location>
</feature>
<accession>A0A428JEL7</accession>
<dbReference type="OrthoDB" id="1121502at2"/>
<organism evidence="3 4">
    <name type="scientific">Hymenobacter metallilatus</name>
    <dbReference type="NCBI Taxonomy" id="2493666"/>
    <lineage>
        <taxon>Bacteria</taxon>
        <taxon>Pseudomonadati</taxon>
        <taxon>Bacteroidota</taxon>
        <taxon>Cytophagia</taxon>
        <taxon>Cytophagales</taxon>
        <taxon>Hymenobacteraceae</taxon>
        <taxon>Hymenobacter</taxon>
    </lineage>
</organism>
<dbReference type="RefSeq" id="WP_125431330.1">
    <property type="nucleotide sequence ID" value="NZ_RWIS01000009.1"/>
</dbReference>
<sequence>MKQYLVLAAFALALAAPARAQKLNAAQVPAAVVAGFKQTFPQVRKVEWEKEGDKYEAGFRQGLVSMSALLSAGGKLLETESELPPSQLPPAVRDRLTRAYPTYKVTEAAKIVTAGTGATTYEAEVTRNGQKMDLLFDADGREVKQ</sequence>
<dbReference type="Gene3D" id="3.10.450.360">
    <property type="match status" value="1"/>
</dbReference>